<dbReference type="EMBL" id="CAMXCT020001968">
    <property type="protein sequence ID" value="CAL1147932.1"/>
    <property type="molecule type" value="Genomic_DNA"/>
</dbReference>
<name>A0A9P1CP26_9DINO</name>
<feature type="compositionally biased region" description="Basic and acidic residues" evidence="1">
    <location>
        <begin position="610"/>
        <end position="626"/>
    </location>
</feature>
<feature type="region of interest" description="Disordered" evidence="1">
    <location>
        <begin position="558"/>
        <end position="635"/>
    </location>
</feature>
<proteinExistence type="predicted"/>
<feature type="compositionally biased region" description="Basic and acidic residues" evidence="1">
    <location>
        <begin position="490"/>
        <end position="501"/>
    </location>
</feature>
<dbReference type="EMBL" id="CAMXCT030001968">
    <property type="protein sequence ID" value="CAL4781869.1"/>
    <property type="molecule type" value="Genomic_DNA"/>
</dbReference>
<feature type="compositionally biased region" description="Low complexity" evidence="1">
    <location>
        <begin position="539"/>
        <end position="548"/>
    </location>
</feature>
<feature type="region of interest" description="Disordered" evidence="1">
    <location>
        <begin position="114"/>
        <end position="162"/>
    </location>
</feature>
<dbReference type="AlphaFoldDB" id="A0A9P1CP26"/>
<feature type="compositionally biased region" description="Acidic residues" evidence="1">
    <location>
        <begin position="478"/>
        <end position="489"/>
    </location>
</feature>
<feature type="compositionally biased region" description="Acidic residues" evidence="1">
    <location>
        <begin position="502"/>
        <end position="512"/>
    </location>
</feature>
<reference evidence="2" key="1">
    <citation type="submission" date="2022-10" db="EMBL/GenBank/DDBJ databases">
        <authorList>
            <person name="Chen Y."/>
            <person name="Dougan E. K."/>
            <person name="Chan C."/>
            <person name="Rhodes N."/>
            <person name="Thang M."/>
        </authorList>
    </citation>
    <scope>NUCLEOTIDE SEQUENCE</scope>
</reference>
<protein>
    <submittedName>
        <fullName evidence="2">Uncharacterized protein</fullName>
    </submittedName>
</protein>
<keyword evidence="4" id="KW-1185">Reference proteome</keyword>
<accession>A0A9P1CP26</accession>
<evidence type="ECO:0000313" key="4">
    <source>
        <dbReference type="Proteomes" id="UP001152797"/>
    </source>
</evidence>
<feature type="region of interest" description="Disordered" evidence="1">
    <location>
        <begin position="332"/>
        <end position="392"/>
    </location>
</feature>
<sequence length="635" mass="68320">MLEVSLRALEEATVQQDGTAWQANVFDGATRANVCKSNMSQNQAAFAEYQADFSAPDLPGENLQDEPPAEDSFEQWVESGCVLSAPGPDWKDLLAEQAQKEVAASAYAHGSTTLADDTNVEESRNSTGRRSLRKRNGLQWPAESNHGWLEESPQESQQEDFLSQLASSEADKKQKVVAKRAETTPSGNLLAGWSITLSRFPTKGHQRPWLPAWRRKNWRGSPKAQGHVLGMEVAQWFVLNLDAAVSSGRSTGSIAAVSRRRRAEGRAQVIEVPTERQWIQARPATILTESDLSASGSFPATPATPEAPLLAPARSGAVQFQKCVPAAWDEAEESFATDSGQGQSGTTVSGDDSPAEQKLPPPTEAEGKDGAGGTQAAEPVEPPLVPTVLIPAPEPVLEAPQAPQAPHVPVVRSRVDTSPVGSATPLVKLKTLEDFLQEADEELKVRQRSASGEAADGAASHVAASLCPGEAAQVDPTEQLDDLVEEEDHLEARDSDAKEPEASLEEEPEGPDELPVVKLRPPPLMVECDGDVRPAGRESLPSLPLLSVPDTPLSLAVQVQPRRASSAPPERRKRGRRAKIVPMVISTGLATAPNSQIPSPNAVFPTPLLPRERPQVFRYSPPERGRDRRSKSLAK</sequence>
<reference evidence="3 4" key="2">
    <citation type="submission" date="2024-05" db="EMBL/GenBank/DDBJ databases">
        <authorList>
            <person name="Chen Y."/>
            <person name="Shah S."/>
            <person name="Dougan E. K."/>
            <person name="Thang M."/>
            <person name="Chan C."/>
        </authorList>
    </citation>
    <scope>NUCLEOTIDE SEQUENCE [LARGE SCALE GENOMIC DNA]</scope>
</reference>
<feature type="compositionally biased region" description="Low complexity" evidence="1">
    <location>
        <begin position="449"/>
        <end position="464"/>
    </location>
</feature>
<organism evidence="2">
    <name type="scientific">Cladocopium goreaui</name>
    <dbReference type="NCBI Taxonomy" id="2562237"/>
    <lineage>
        <taxon>Eukaryota</taxon>
        <taxon>Sar</taxon>
        <taxon>Alveolata</taxon>
        <taxon>Dinophyceae</taxon>
        <taxon>Suessiales</taxon>
        <taxon>Symbiodiniaceae</taxon>
        <taxon>Cladocopium</taxon>
    </lineage>
</organism>
<gene>
    <name evidence="2" type="ORF">C1SCF055_LOCUS21198</name>
</gene>
<feature type="region of interest" description="Disordered" evidence="1">
    <location>
        <begin position="446"/>
        <end position="522"/>
    </location>
</feature>
<evidence type="ECO:0000256" key="1">
    <source>
        <dbReference type="SAM" id="MobiDB-lite"/>
    </source>
</evidence>
<evidence type="ECO:0000313" key="2">
    <source>
        <dbReference type="EMBL" id="CAI3994557.1"/>
    </source>
</evidence>
<dbReference type="EMBL" id="CAMXCT010001968">
    <property type="protein sequence ID" value="CAI3994557.1"/>
    <property type="molecule type" value="Genomic_DNA"/>
</dbReference>
<comment type="caution">
    <text evidence="2">The sequence shown here is derived from an EMBL/GenBank/DDBJ whole genome shotgun (WGS) entry which is preliminary data.</text>
</comment>
<feature type="compositionally biased region" description="Low complexity" evidence="1">
    <location>
        <begin position="558"/>
        <end position="568"/>
    </location>
</feature>
<dbReference type="Proteomes" id="UP001152797">
    <property type="component" value="Unassembled WGS sequence"/>
</dbReference>
<feature type="compositionally biased region" description="Low complexity" evidence="1">
    <location>
        <begin position="337"/>
        <end position="351"/>
    </location>
</feature>
<feature type="compositionally biased region" description="Polar residues" evidence="1">
    <location>
        <begin position="588"/>
        <end position="599"/>
    </location>
</feature>
<evidence type="ECO:0000313" key="3">
    <source>
        <dbReference type="EMBL" id="CAL4781869.1"/>
    </source>
</evidence>
<feature type="region of interest" description="Disordered" evidence="1">
    <location>
        <begin position="529"/>
        <end position="548"/>
    </location>
</feature>